<protein>
    <submittedName>
        <fullName evidence="3">Putative secreted protein</fullName>
    </submittedName>
</protein>
<feature type="chain" id="PRO_5001520200" evidence="2">
    <location>
        <begin position="20"/>
        <end position="109"/>
    </location>
</feature>
<organism evidence="3">
    <name type="scientific">Amblyomma parvum</name>
    <name type="common">South American tick</name>
    <dbReference type="NCBI Taxonomy" id="251391"/>
    <lineage>
        <taxon>Eukaryota</taxon>
        <taxon>Metazoa</taxon>
        <taxon>Ecdysozoa</taxon>
        <taxon>Arthropoda</taxon>
        <taxon>Chelicerata</taxon>
        <taxon>Arachnida</taxon>
        <taxon>Acari</taxon>
        <taxon>Parasitiformes</taxon>
        <taxon>Ixodida</taxon>
        <taxon>Ixodoidea</taxon>
        <taxon>Ixodidae</taxon>
        <taxon>Amblyomminae</taxon>
        <taxon>Amblyomma</taxon>
    </lineage>
</organism>
<feature type="region of interest" description="Disordered" evidence="1">
    <location>
        <begin position="23"/>
        <end position="87"/>
    </location>
</feature>
<dbReference type="EMBL" id="GBBL01002493">
    <property type="protein sequence ID" value="JAC24827.1"/>
    <property type="molecule type" value="mRNA"/>
</dbReference>
<feature type="signal peptide" evidence="2">
    <location>
        <begin position="1"/>
        <end position="19"/>
    </location>
</feature>
<sequence length="109" mass="11381">MHPTTLALYLLILAAVCLADSDQRGDRAGCSSSGCAKEERELARDNHAEGTNAAREEGAASVRSPAAAASRPARSPAHDSHQQDSSSPLLKVNFWLTLLISALAAALLS</sequence>
<keyword evidence="2" id="KW-0732">Signal</keyword>
<feature type="compositionally biased region" description="Low complexity" evidence="1">
    <location>
        <begin position="59"/>
        <end position="75"/>
    </location>
</feature>
<evidence type="ECO:0000256" key="2">
    <source>
        <dbReference type="SAM" id="SignalP"/>
    </source>
</evidence>
<evidence type="ECO:0000313" key="3">
    <source>
        <dbReference type="EMBL" id="JAC24827.1"/>
    </source>
</evidence>
<dbReference type="AlphaFoldDB" id="A0A023FT37"/>
<feature type="compositionally biased region" description="Basic and acidic residues" evidence="1">
    <location>
        <begin position="36"/>
        <end position="58"/>
    </location>
</feature>
<accession>A0A023FT37</accession>
<proteinExistence type="evidence at transcript level"/>
<reference evidence="3" key="1">
    <citation type="submission" date="2014-03" db="EMBL/GenBank/DDBJ databases">
        <title>The sialotranscriptome of Amblyomma triste, Amblyomma parvum and Amblyomma cajennense ticks, uncovered by 454-based RNA-seq.</title>
        <authorList>
            <person name="Garcia G.R."/>
            <person name="Gardinassi L.G."/>
            <person name="Ribeiro J.M."/>
            <person name="Anatrielo E."/>
            <person name="Ferreira B.R."/>
            <person name="Moreira H.N."/>
            <person name="Mafra C."/>
            <person name="Olegario M.M."/>
            <person name="Szabo P.J."/>
            <person name="Miranda-Santos I.K."/>
            <person name="Maruyama S.R."/>
        </authorList>
    </citation>
    <scope>NUCLEOTIDE SEQUENCE</scope>
    <source>
        <strain evidence="3">Araguapaz</strain>
        <tissue evidence="3">Salivary glands</tissue>
    </source>
</reference>
<evidence type="ECO:0000256" key="1">
    <source>
        <dbReference type="SAM" id="MobiDB-lite"/>
    </source>
</evidence>
<name>A0A023FT37_AMBPA</name>